<dbReference type="Gene3D" id="2.40.160.50">
    <property type="entry name" value="membrane protein fhac: a member of the omp85/tpsb transporter family"/>
    <property type="match status" value="1"/>
</dbReference>
<dbReference type="InterPro" id="IPR000184">
    <property type="entry name" value="Bac_surfAg_D15"/>
</dbReference>
<keyword evidence="2" id="KW-0812">Transmembrane</keyword>
<organism evidence="8 9">
    <name type="scientific">Pontibacter cellulosilyticus</name>
    <dbReference type="NCBI Taxonomy" id="1720253"/>
    <lineage>
        <taxon>Bacteria</taxon>
        <taxon>Pseudomonadati</taxon>
        <taxon>Bacteroidota</taxon>
        <taxon>Cytophagia</taxon>
        <taxon>Cytophagales</taxon>
        <taxon>Hymenobacteraceae</taxon>
        <taxon>Pontibacter</taxon>
    </lineage>
</organism>
<dbReference type="PANTHER" id="PTHR12815:SF47">
    <property type="entry name" value="TRANSLOCATION AND ASSEMBLY MODULE SUBUNIT TAMA"/>
    <property type="match status" value="1"/>
</dbReference>
<feature type="compositionally biased region" description="Polar residues" evidence="6">
    <location>
        <begin position="411"/>
        <end position="423"/>
    </location>
</feature>
<evidence type="ECO:0000256" key="3">
    <source>
        <dbReference type="ARBA" id="ARBA00022729"/>
    </source>
</evidence>
<evidence type="ECO:0000313" key="9">
    <source>
        <dbReference type="Proteomes" id="UP000603640"/>
    </source>
</evidence>
<keyword evidence="5" id="KW-0998">Cell outer membrane</keyword>
<proteinExistence type="predicted"/>
<evidence type="ECO:0000313" key="8">
    <source>
        <dbReference type="EMBL" id="MBC5992571.1"/>
    </source>
</evidence>
<reference evidence="8" key="1">
    <citation type="submission" date="2020-08" db="EMBL/GenBank/DDBJ databases">
        <title>Pontibacter sp. SD6 16S ribosomal RNA gene Genome sequencing and assembly.</title>
        <authorList>
            <person name="Kang M."/>
        </authorList>
    </citation>
    <scope>NUCLEOTIDE SEQUENCE</scope>
    <source>
        <strain evidence="8">SD6</strain>
    </source>
</reference>
<evidence type="ECO:0000256" key="1">
    <source>
        <dbReference type="ARBA" id="ARBA00004370"/>
    </source>
</evidence>
<comment type="caution">
    <text evidence="8">The sequence shown here is derived from an EMBL/GenBank/DDBJ whole genome shotgun (WGS) entry which is preliminary data.</text>
</comment>
<evidence type="ECO:0000256" key="5">
    <source>
        <dbReference type="ARBA" id="ARBA00023237"/>
    </source>
</evidence>
<dbReference type="PANTHER" id="PTHR12815">
    <property type="entry name" value="SORTING AND ASSEMBLY MACHINERY SAMM50 PROTEIN FAMILY MEMBER"/>
    <property type="match status" value="1"/>
</dbReference>
<keyword evidence="9" id="KW-1185">Reference proteome</keyword>
<feature type="region of interest" description="Disordered" evidence="6">
    <location>
        <begin position="403"/>
        <end position="423"/>
    </location>
</feature>
<dbReference type="EMBL" id="JACRVF010000001">
    <property type="protein sequence ID" value="MBC5992571.1"/>
    <property type="molecule type" value="Genomic_DNA"/>
</dbReference>
<evidence type="ECO:0000256" key="2">
    <source>
        <dbReference type="ARBA" id="ARBA00022692"/>
    </source>
</evidence>
<keyword evidence="4" id="KW-0472">Membrane</keyword>
<dbReference type="AlphaFoldDB" id="A0A923N5G6"/>
<dbReference type="Pfam" id="PF01103">
    <property type="entry name" value="Omp85"/>
    <property type="match status" value="1"/>
</dbReference>
<evidence type="ECO:0000256" key="4">
    <source>
        <dbReference type="ARBA" id="ARBA00023136"/>
    </source>
</evidence>
<dbReference type="RefSeq" id="WP_187066506.1">
    <property type="nucleotide sequence ID" value="NZ_JACRVF010000001.1"/>
</dbReference>
<accession>A0A923N5G6</accession>
<dbReference type="GO" id="GO:0019867">
    <property type="term" value="C:outer membrane"/>
    <property type="evidence" value="ECO:0007669"/>
    <property type="project" value="InterPro"/>
</dbReference>
<dbReference type="Proteomes" id="UP000603640">
    <property type="component" value="Unassembled WGS sequence"/>
</dbReference>
<evidence type="ECO:0000259" key="7">
    <source>
        <dbReference type="Pfam" id="PF01103"/>
    </source>
</evidence>
<keyword evidence="3" id="KW-0732">Signal</keyword>
<feature type="domain" description="Bacterial surface antigen (D15)" evidence="7">
    <location>
        <begin position="397"/>
        <end position="762"/>
    </location>
</feature>
<sequence length="790" mass="89014">MTQEPVRYLLSKYWFLAVFILLLCTGCSVTKTVPKNDALFVGYNVKVNGKDDSSNRAGELETELSATVRPKPNLSILGWRPKLSIYNAFYTEKEKGISHWIMTKLGEPPVLMSQVDTSSISQIMSNRLHNRGYFNNRVNSTTEVNNKKAIINWTAWVGEPYRIHKVEYTLQDSLPVHQAIEQEQDESLLRSTEPYDLTTLTQERVRIDAVLKKRGYYFFSPELLIFSVDSTVGNRQVDVLLRIKNAASAKALRPYTLDDIYINAEYSLGDSLAVRDTISVNGYHYIPNENYVKAKHLLRGMFLEQDSLYSREDHLLTIKRLSGLSAYKFVNIDYQIDTLNNDKLDAFVFLTPALKKSLRAELKMVTKSNGFAGPGLTVSFNNRNAFKGSELLNVEFTGNLESQVGGGGSGRQENNETSAQNSNLSSYELGVQTTLTLPRIVSPFQLRNLRTEFVPKTRIGLGFNFLNRTNFYQLNSYNASYGYSWRPKQILTFDATPINLQYVRVNSSEVFDSLLRVNPYLRRSFENQFIIGSIYQTTFSTQMYEDRTNTFFDRLTLDLSGNLISGLSSLTGSTKPTDDEPRTLIGQAFAQYVLVDNDFRHYLNIGEESQLVTRLSTGVGYSYGNSSTLPFVKQFSVGGPNSIRAFRARSVGPGTFNDTTSRALSYFDQTGDIRIESNIEYRFPIAGFFKGAVFVDAGNIWLLRNTLDESGEIVRPGGKFEAGNIISELAVGTGFGLRIDVEFFVIRLDLGIPVRVPYLPKGERFVLSDFNGSFSGDYGMVLNIAIGYPF</sequence>
<protein>
    <submittedName>
        <fullName evidence="8">BamA/TamA family outer membrane protein</fullName>
    </submittedName>
</protein>
<comment type="subcellular location">
    <subcellularLocation>
        <location evidence="1">Membrane</location>
    </subcellularLocation>
</comment>
<gene>
    <name evidence="8" type="ORF">H8S84_06960</name>
</gene>
<name>A0A923N5G6_9BACT</name>
<dbReference type="InterPro" id="IPR039910">
    <property type="entry name" value="D15-like"/>
</dbReference>
<evidence type="ECO:0000256" key="6">
    <source>
        <dbReference type="SAM" id="MobiDB-lite"/>
    </source>
</evidence>